<feature type="transmembrane region" description="Helical" evidence="1">
    <location>
        <begin position="317"/>
        <end position="340"/>
    </location>
</feature>
<evidence type="ECO:0000259" key="2">
    <source>
        <dbReference type="Pfam" id="PF13968"/>
    </source>
</evidence>
<evidence type="ECO:0000313" key="4">
    <source>
        <dbReference type="Proteomes" id="UP001054252"/>
    </source>
</evidence>
<reference evidence="3 4" key="1">
    <citation type="journal article" date="2021" name="Commun. Biol.">
        <title>The genome of Shorea leprosula (Dipterocarpaceae) highlights the ecological relevance of drought in aseasonal tropical rainforests.</title>
        <authorList>
            <person name="Ng K.K.S."/>
            <person name="Kobayashi M.J."/>
            <person name="Fawcett J.A."/>
            <person name="Hatakeyama M."/>
            <person name="Paape T."/>
            <person name="Ng C.H."/>
            <person name="Ang C.C."/>
            <person name="Tnah L.H."/>
            <person name="Lee C.T."/>
            <person name="Nishiyama T."/>
            <person name="Sese J."/>
            <person name="O'Brien M.J."/>
            <person name="Copetti D."/>
            <person name="Mohd Noor M.I."/>
            <person name="Ong R.C."/>
            <person name="Putra M."/>
            <person name="Sireger I.Z."/>
            <person name="Indrioko S."/>
            <person name="Kosugi Y."/>
            <person name="Izuno A."/>
            <person name="Isagi Y."/>
            <person name="Lee S.L."/>
            <person name="Shimizu K.K."/>
        </authorList>
    </citation>
    <scope>NUCLEOTIDE SEQUENCE [LARGE SCALE GENOMIC DNA]</scope>
    <source>
        <strain evidence="3">214</strain>
    </source>
</reference>
<comment type="caution">
    <text evidence="3">The sequence shown here is derived from an EMBL/GenBank/DDBJ whole genome shotgun (WGS) entry which is preliminary data.</text>
</comment>
<dbReference type="Pfam" id="PF13968">
    <property type="entry name" value="DUF4220"/>
    <property type="match status" value="1"/>
</dbReference>
<feature type="transmembrane region" description="Helical" evidence="1">
    <location>
        <begin position="277"/>
        <end position="297"/>
    </location>
</feature>
<feature type="transmembrane region" description="Helical" evidence="1">
    <location>
        <begin position="27"/>
        <end position="46"/>
    </location>
</feature>
<feature type="transmembrane region" description="Helical" evidence="1">
    <location>
        <begin position="436"/>
        <end position="460"/>
    </location>
</feature>
<protein>
    <recommendedName>
        <fullName evidence="2">DUF4220 domain-containing protein</fullName>
    </recommendedName>
</protein>
<feature type="transmembrane region" description="Helical" evidence="1">
    <location>
        <begin position="472"/>
        <end position="491"/>
    </location>
</feature>
<dbReference type="Proteomes" id="UP001054252">
    <property type="component" value="Unassembled WGS sequence"/>
</dbReference>
<accession>A0AAV5IR96</accession>
<feature type="domain" description="DUF4220" evidence="2">
    <location>
        <begin position="59"/>
        <end position="411"/>
    </location>
</feature>
<keyword evidence="1" id="KW-0812">Transmembrane</keyword>
<feature type="transmembrane region" description="Helical" evidence="1">
    <location>
        <begin position="124"/>
        <end position="143"/>
    </location>
</feature>
<feature type="transmembrane region" description="Helical" evidence="1">
    <location>
        <begin position="53"/>
        <end position="79"/>
    </location>
</feature>
<dbReference type="EMBL" id="BPVZ01000017">
    <property type="protein sequence ID" value="GKV01683.1"/>
    <property type="molecule type" value="Genomic_DNA"/>
</dbReference>
<keyword evidence="1" id="KW-1133">Transmembrane helix</keyword>
<dbReference type="PANTHER" id="PTHR31325">
    <property type="entry name" value="OS01G0798800 PROTEIN-RELATED"/>
    <property type="match status" value="1"/>
</dbReference>
<dbReference type="InterPro" id="IPR025315">
    <property type="entry name" value="DUF4220"/>
</dbReference>
<dbReference type="AlphaFoldDB" id="A0AAV5IR96"/>
<gene>
    <name evidence="3" type="ORF">SLEP1_g14223</name>
</gene>
<proteinExistence type="predicted"/>
<keyword evidence="4" id="KW-1185">Reference proteome</keyword>
<keyword evidence="1" id="KW-0472">Membrane</keyword>
<name>A0AAV5IR96_9ROSI</name>
<organism evidence="3 4">
    <name type="scientific">Rubroshorea leprosula</name>
    <dbReference type="NCBI Taxonomy" id="152421"/>
    <lineage>
        <taxon>Eukaryota</taxon>
        <taxon>Viridiplantae</taxon>
        <taxon>Streptophyta</taxon>
        <taxon>Embryophyta</taxon>
        <taxon>Tracheophyta</taxon>
        <taxon>Spermatophyta</taxon>
        <taxon>Magnoliopsida</taxon>
        <taxon>eudicotyledons</taxon>
        <taxon>Gunneridae</taxon>
        <taxon>Pentapetalae</taxon>
        <taxon>rosids</taxon>
        <taxon>malvids</taxon>
        <taxon>Malvales</taxon>
        <taxon>Dipterocarpaceae</taxon>
        <taxon>Rubroshorea</taxon>
    </lineage>
</organism>
<dbReference type="InterPro" id="IPR007658">
    <property type="entry name" value="DUF594"/>
</dbReference>
<evidence type="ECO:0000313" key="3">
    <source>
        <dbReference type="EMBL" id="GKV01683.1"/>
    </source>
</evidence>
<evidence type="ECO:0000256" key="1">
    <source>
        <dbReference type="SAM" id="Phobius"/>
    </source>
</evidence>
<feature type="transmembrane region" description="Helical" evidence="1">
    <location>
        <begin position="85"/>
        <end position="104"/>
    </location>
</feature>
<dbReference type="Pfam" id="PF04578">
    <property type="entry name" value="DUF594"/>
    <property type="match status" value="1"/>
</dbReference>
<sequence length="741" mass="85299">MESCNELDMSLPSNVIYFIEVMKDVRVILLLSLSLQVFLVLVAPLRKFTGKKFLLLTIWSVYMLAQWTATFGITLIINQNVGGEGFYVTIAALSCWASFLLLHLSYTNNITAFALETKEWLSHMYRLIFQFVATLFVLVLLFSGPSCPLFSSIPAILVFIAAVIKNAERTSALYLASQDRFKKPKEENQHHTTVEIGMKTGGVLDDLEVIQYAYYSYKICRGLVFDQNYNFREQTQIRELFSSVEAENALRLIEVEVNFFSEVLQTKSEFVHSVKGYVCRFLAFVLVATAFVCFESTRKSFKLDSYSNFDLGVTYSLFLWAIFQEVIAFIMVVFSDWTVAALMPDVRLREKNSSISKVKRLVYSILCYFLVLKRPLWYPCECEIKHEHEVLATPILLRRWSGSISTYNLMGYCLKCCPTRIHYHKRDCFSILINKIIHLSGSVINFLSLALLFEAAADIIKKASKYMGKYKAFSWSGVIIARGIWWFWSLIIKCLCFIVRKIFQFLLLKNLLDEMRYVSREPLTKDLWKFIFLELKDKSKYADNPRTIRQLCTARGDWVLKDGAWESCSRALIPFLADVSYDHSLLLWHIATELCYNTNTNEVNNESADECGFCSNNYREFKRFFTENGLGPKQLKRACEQILSIKTNNVNKVTSQSVLFDAVNLANKLKTLQQENGVDIWKLLSKVWMEMLACAAYHCSSHEHAQQLSRGGELISFVGILMAHFGLGGRFQDMRIQSENV</sequence>